<dbReference type="GO" id="GO:0004815">
    <property type="term" value="F:aspartate-tRNA ligase activity"/>
    <property type="evidence" value="ECO:0007669"/>
    <property type="project" value="TreeGrafter"/>
</dbReference>
<evidence type="ECO:0000256" key="3">
    <source>
        <dbReference type="ARBA" id="ARBA00022840"/>
    </source>
</evidence>
<accession>A0A381TDM3</accession>
<dbReference type="GO" id="GO:0005524">
    <property type="term" value="F:ATP binding"/>
    <property type="evidence" value="ECO:0007669"/>
    <property type="project" value="UniProtKB-KW"/>
</dbReference>
<keyword evidence="1" id="KW-0436">Ligase</keyword>
<evidence type="ECO:0008006" key="9">
    <source>
        <dbReference type="Google" id="ProtNLM"/>
    </source>
</evidence>
<dbReference type="Pfam" id="PF00152">
    <property type="entry name" value="tRNA-synt_2"/>
    <property type="match status" value="1"/>
</dbReference>
<evidence type="ECO:0000256" key="5">
    <source>
        <dbReference type="ARBA" id="ARBA00023146"/>
    </source>
</evidence>
<reference evidence="8" key="1">
    <citation type="submission" date="2018-05" db="EMBL/GenBank/DDBJ databases">
        <authorList>
            <person name="Lanie J.A."/>
            <person name="Ng W.-L."/>
            <person name="Kazmierczak K.M."/>
            <person name="Andrzejewski T.M."/>
            <person name="Davidsen T.M."/>
            <person name="Wayne K.J."/>
            <person name="Tettelin H."/>
            <person name="Glass J.I."/>
            <person name="Rusch D."/>
            <person name="Podicherti R."/>
            <person name="Tsui H.-C.T."/>
            <person name="Winkler M.E."/>
        </authorList>
    </citation>
    <scope>NUCLEOTIDE SEQUENCE</scope>
</reference>
<protein>
    <recommendedName>
        <fullName evidence="9">Aminoacyl-transfer RNA synthetases class-II family profile domain-containing protein</fullName>
    </recommendedName>
</protein>
<evidence type="ECO:0000259" key="7">
    <source>
        <dbReference type="Pfam" id="PF01336"/>
    </source>
</evidence>
<feature type="domain" description="OB" evidence="7">
    <location>
        <begin position="19"/>
        <end position="103"/>
    </location>
</feature>
<organism evidence="8">
    <name type="scientific">marine metagenome</name>
    <dbReference type="NCBI Taxonomy" id="408172"/>
    <lineage>
        <taxon>unclassified sequences</taxon>
        <taxon>metagenomes</taxon>
        <taxon>ecological metagenomes</taxon>
    </lineage>
</organism>
<keyword evidence="4" id="KW-0648">Protein biosynthesis</keyword>
<evidence type="ECO:0000259" key="6">
    <source>
        <dbReference type="Pfam" id="PF00152"/>
    </source>
</evidence>
<dbReference type="GO" id="GO:0003676">
    <property type="term" value="F:nucleic acid binding"/>
    <property type="evidence" value="ECO:0007669"/>
    <property type="project" value="InterPro"/>
</dbReference>
<gene>
    <name evidence="8" type="ORF">METZ01_LOCUS66698</name>
</gene>
<dbReference type="InterPro" id="IPR045864">
    <property type="entry name" value="aa-tRNA-synth_II/BPL/LPL"/>
</dbReference>
<sequence length="208" mass="23937">MYRTNNCGELNSSFVDQEVKLSGWVNKIRTKGFIIWIDLRDRYGITQLVFDKERTDTSVFEAANNLGREFVIEVDGKVIKRKDSNKNISTGEIEILVSNLTILNTSITPPFTLEDQTDGGDELRMKFRYLDLRREPIKANLIFRNKLSLEVRNYLSDNGFLDIETPCLIKSTPEGARDFVVPSRMHPEHYYALPQSPQIFKQLIMIGG</sequence>
<evidence type="ECO:0000313" key="8">
    <source>
        <dbReference type="EMBL" id="SVA13844.1"/>
    </source>
</evidence>
<dbReference type="InterPro" id="IPR004364">
    <property type="entry name" value="Aa-tRNA-synt_II"/>
</dbReference>
<dbReference type="Pfam" id="PF01336">
    <property type="entry name" value="tRNA_anti-codon"/>
    <property type="match status" value="1"/>
</dbReference>
<dbReference type="InterPro" id="IPR004365">
    <property type="entry name" value="NA-bd_OB_tRNA"/>
</dbReference>
<dbReference type="SUPFAM" id="SSF55681">
    <property type="entry name" value="Class II aaRS and biotin synthetases"/>
    <property type="match status" value="1"/>
</dbReference>
<name>A0A381TDM3_9ZZZZ</name>
<dbReference type="GO" id="GO:0006422">
    <property type="term" value="P:aspartyl-tRNA aminoacylation"/>
    <property type="evidence" value="ECO:0007669"/>
    <property type="project" value="TreeGrafter"/>
</dbReference>
<evidence type="ECO:0000256" key="2">
    <source>
        <dbReference type="ARBA" id="ARBA00022741"/>
    </source>
</evidence>
<dbReference type="CDD" id="cd04317">
    <property type="entry name" value="EcAspRS_like_N"/>
    <property type="match status" value="1"/>
</dbReference>
<dbReference type="Gene3D" id="3.30.930.10">
    <property type="entry name" value="Bira Bifunctional Protein, Domain 2"/>
    <property type="match status" value="1"/>
</dbReference>
<dbReference type="AlphaFoldDB" id="A0A381TDM3"/>
<evidence type="ECO:0000256" key="1">
    <source>
        <dbReference type="ARBA" id="ARBA00022598"/>
    </source>
</evidence>
<dbReference type="Gene3D" id="2.40.50.140">
    <property type="entry name" value="Nucleic acid-binding proteins"/>
    <property type="match status" value="1"/>
</dbReference>
<keyword evidence="2" id="KW-0547">Nucleotide-binding</keyword>
<dbReference type="EMBL" id="UINC01004372">
    <property type="protein sequence ID" value="SVA13844.1"/>
    <property type="molecule type" value="Genomic_DNA"/>
</dbReference>
<keyword evidence="5" id="KW-0030">Aminoacyl-tRNA synthetase</keyword>
<dbReference type="PANTHER" id="PTHR22594:SF5">
    <property type="entry name" value="ASPARTATE--TRNA LIGASE, MITOCHONDRIAL"/>
    <property type="match status" value="1"/>
</dbReference>
<dbReference type="InterPro" id="IPR012340">
    <property type="entry name" value="NA-bd_OB-fold"/>
</dbReference>
<keyword evidence="3" id="KW-0067">ATP-binding</keyword>
<dbReference type="PANTHER" id="PTHR22594">
    <property type="entry name" value="ASPARTYL/LYSYL-TRNA SYNTHETASE"/>
    <property type="match status" value="1"/>
</dbReference>
<feature type="domain" description="Aminoacyl-tRNA synthetase class II (D/K/N)" evidence="6">
    <location>
        <begin position="122"/>
        <end position="208"/>
    </location>
</feature>
<feature type="non-terminal residue" evidence="8">
    <location>
        <position position="208"/>
    </location>
</feature>
<dbReference type="SUPFAM" id="SSF50249">
    <property type="entry name" value="Nucleic acid-binding proteins"/>
    <property type="match status" value="1"/>
</dbReference>
<proteinExistence type="predicted"/>
<dbReference type="InterPro" id="IPR047089">
    <property type="entry name" value="Asp-tRNA-ligase_1_N"/>
</dbReference>
<evidence type="ECO:0000256" key="4">
    <source>
        <dbReference type="ARBA" id="ARBA00022917"/>
    </source>
</evidence>